<evidence type="ECO:0000256" key="1">
    <source>
        <dbReference type="SAM" id="Phobius"/>
    </source>
</evidence>
<dbReference type="Proteomes" id="UP001299546">
    <property type="component" value="Unassembled WGS sequence"/>
</dbReference>
<dbReference type="RefSeq" id="WP_066737277.1">
    <property type="nucleotide sequence ID" value="NZ_JAJCIQ010000006.1"/>
</dbReference>
<dbReference type="Pfam" id="PF00990">
    <property type="entry name" value="GGDEF"/>
    <property type="match status" value="1"/>
</dbReference>
<organism evidence="3 4">
    <name type="scientific">Bariatricus massiliensis</name>
    <dbReference type="NCBI Taxonomy" id="1745713"/>
    <lineage>
        <taxon>Bacteria</taxon>
        <taxon>Bacillati</taxon>
        <taxon>Bacillota</taxon>
        <taxon>Clostridia</taxon>
        <taxon>Lachnospirales</taxon>
        <taxon>Lachnospiraceae</taxon>
        <taxon>Bariatricus</taxon>
    </lineage>
</organism>
<dbReference type="PANTHER" id="PTHR46663">
    <property type="entry name" value="DIGUANYLATE CYCLASE DGCT-RELATED"/>
    <property type="match status" value="1"/>
</dbReference>
<dbReference type="SUPFAM" id="SSF55073">
    <property type="entry name" value="Nucleotide cyclase"/>
    <property type="match status" value="1"/>
</dbReference>
<dbReference type="NCBIfam" id="TIGR00254">
    <property type="entry name" value="GGDEF"/>
    <property type="match status" value="1"/>
</dbReference>
<feature type="domain" description="GGDEF" evidence="2">
    <location>
        <begin position="385"/>
        <end position="518"/>
    </location>
</feature>
<dbReference type="PROSITE" id="PS50887">
    <property type="entry name" value="GGDEF"/>
    <property type="match status" value="1"/>
</dbReference>
<feature type="transmembrane region" description="Helical" evidence="1">
    <location>
        <begin position="21"/>
        <end position="46"/>
    </location>
</feature>
<dbReference type="PANTHER" id="PTHR46663:SF2">
    <property type="entry name" value="GGDEF DOMAIN-CONTAINING PROTEIN"/>
    <property type="match status" value="1"/>
</dbReference>
<comment type="caution">
    <text evidence="3">The sequence shown here is derived from an EMBL/GenBank/DDBJ whole genome shotgun (WGS) entry which is preliminary data.</text>
</comment>
<keyword evidence="1" id="KW-0472">Membrane</keyword>
<protein>
    <submittedName>
        <fullName evidence="3">Sensor domain-containing diguanylate cyclase</fullName>
    </submittedName>
</protein>
<name>A0ABS8DIN5_9FIRM</name>
<keyword evidence="1" id="KW-0812">Transmembrane</keyword>
<dbReference type="CDD" id="cd01949">
    <property type="entry name" value="GGDEF"/>
    <property type="match status" value="1"/>
</dbReference>
<gene>
    <name evidence="3" type="ORF">LIZ65_10040</name>
</gene>
<dbReference type="InterPro" id="IPR029787">
    <property type="entry name" value="Nucleotide_cyclase"/>
</dbReference>
<dbReference type="SMART" id="SM00267">
    <property type="entry name" value="GGDEF"/>
    <property type="match status" value="1"/>
</dbReference>
<proteinExistence type="predicted"/>
<dbReference type="Gene3D" id="3.30.70.270">
    <property type="match status" value="1"/>
</dbReference>
<accession>A0ABS8DIN5</accession>
<feature type="transmembrane region" description="Helical" evidence="1">
    <location>
        <begin position="280"/>
        <end position="309"/>
    </location>
</feature>
<keyword evidence="4" id="KW-1185">Reference proteome</keyword>
<evidence type="ECO:0000259" key="2">
    <source>
        <dbReference type="PROSITE" id="PS50887"/>
    </source>
</evidence>
<dbReference type="InterPro" id="IPR043128">
    <property type="entry name" value="Rev_trsase/Diguanyl_cyclase"/>
</dbReference>
<dbReference type="EMBL" id="JAJCIS010000005">
    <property type="protein sequence ID" value="MCB7387624.1"/>
    <property type="molecule type" value="Genomic_DNA"/>
</dbReference>
<dbReference type="InterPro" id="IPR000160">
    <property type="entry name" value="GGDEF_dom"/>
</dbReference>
<dbReference type="InterPro" id="IPR052163">
    <property type="entry name" value="DGC-Regulatory_Protein"/>
</dbReference>
<evidence type="ECO:0000313" key="3">
    <source>
        <dbReference type="EMBL" id="MCB7387624.1"/>
    </source>
</evidence>
<sequence length="524" mass="59052">MEIKSNKQTKKSEKRLSFLKVRITFIVCLLLSISILMIVNAFWAYVNMKQTAQTVYQSASAQISEKVDESLKVLESLASLEIFYEPDVEWEEKVAKLDKINEYYGYMFICYVDKDILVYTLGEEPASLASREHMQKVYASKQPYVTDSFVAGADGKTLNYTVIVPLMKDGVMTGSLFATINLDETSELLEEITSATKAEAVLIGSKGQVMCATNNMTYGASILDVWGKYKLLDVTVDQLEENMLNRQKGAFQSREGFRVMYTQYGPIESANWDILIKVDYWSVFSSIIGLVSLTMAGIAGVMAVLYYFVARHVKAQSQTIENMVNSVQEIKKKVYQGGDFTDQLDYENFMHLSGKGLNDELTGTFTRAVFMDQAEMLLKDKQDNKMLALCFIDLDDLKTLNDMNGHSVGDTALRKVGGLLREYAVKYDGIVGRYGGDEFILILCDIDNHDELDNVLQELVGRLKFSILHKEQEISIHCSIGASVWREKLTLAMLIANADKALYDVKRHGKANYSLFLNGDCDEI</sequence>
<reference evidence="3 4" key="1">
    <citation type="submission" date="2021-10" db="EMBL/GenBank/DDBJ databases">
        <title>Collection of gut derived symbiotic bacterial strains cultured from healthy donors.</title>
        <authorList>
            <person name="Lin H."/>
            <person name="Littmann E."/>
            <person name="Kohout C."/>
            <person name="Pamer E.G."/>
        </authorList>
    </citation>
    <scope>NUCLEOTIDE SEQUENCE [LARGE SCALE GENOMIC DNA]</scope>
    <source>
        <strain evidence="3 4">DFI.1.165</strain>
    </source>
</reference>
<dbReference type="Gene3D" id="3.30.450.20">
    <property type="entry name" value="PAS domain"/>
    <property type="match status" value="1"/>
</dbReference>
<evidence type="ECO:0000313" key="4">
    <source>
        <dbReference type="Proteomes" id="UP001299546"/>
    </source>
</evidence>
<keyword evidence="1" id="KW-1133">Transmembrane helix</keyword>